<accession>A0A7I7QNU9</accession>
<dbReference type="KEGG" id="msei:MSEDJ_17630"/>
<feature type="compositionally biased region" description="Low complexity" evidence="1">
    <location>
        <begin position="117"/>
        <end position="131"/>
    </location>
</feature>
<protein>
    <recommendedName>
        <fullName evidence="2">DUF4185 domain-containing protein</fullName>
    </recommendedName>
</protein>
<dbReference type="AlphaFoldDB" id="A0A7I7QNU9"/>
<feature type="region of interest" description="Disordered" evidence="1">
    <location>
        <begin position="38"/>
        <end position="80"/>
    </location>
</feature>
<proteinExistence type="predicted"/>
<sequence length="481" mass="50577">MSSRLRIASVPMAVAAVVGLTLPMGIAPLANAEPCEGAAAAAQPPPGVGVEIPSPSALPAFGSRPTGHRPAGANDEAPKPRLGQLPLAILKALTPPRTGQVQQQAGVVPSPQPNTTAAPPAAQAPVAQPVQPVQPAPAAAPVPAAPPGTALVGWVTGPDSPTKTIDRFGITGTDLGIMWDNGDPANNQVLVAFGDTYGYCGIPGDQWRYNALFRTQDRQLARGIEVAPGAVGNPYSGSPVWRPNLSKQIINSINYAPQEKGIIPTAGVAVGKTQYLNFMSIKNWDSNGAWTTNFSAVAASTDNGEHWGVYPGTVRTPGAGNENFQQGAFLRPGPGDPYLYSFGTPAGRSGAAFVSRVQPGLVPDLTRYEYWNADNQSWVPGNPAAATPVVPGPVGEMSAQYNTYLRQYLMLYCNGANDVVMRTSPAPQGPWGPEQMLVRSSDIPGGIYAPFLHPWSVGKELYYNLSLWSAYNVMLMKTVLP</sequence>
<dbReference type="EMBL" id="AP022588">
    <property type="protein sequence ID" value="BBY27667.1"/>
    <property type="molecule type" value="Genomic_DNA"/>
</dbReference>
<dbReference type="Pfam" id="PF13810">
    <property type="entry name" value="DUF4185"/>
    <property type="match status" value="1"/>
</dbReference>
<evidence type="ECO:0000259" key="2">
    <source>
        <dbReference type="Pfam" id="PF13810"/>
    </source>
</evidence>
<feature type="region of interest" description="Disordered" evidence="1">
    <location>
        <begin position="96"/>
        <end position="142"/>
    </location>
</feature>
<evidence type="ECO:0000313" key="4">
    <source>
        <dbReference type="Proteomes" id="UP000467193"/>
    </source>
</evidence>
<name>A0A7I7QNU9_9MYCO</name>
<evidence type="ECO:0000313" key="3">
    <source>
        <dbReference type="EMBL" id="BBY27667.1"/>
    </source>
</evidence>
<evidence type="ECO:0000256" key="1">
    <source>
        <dbReference type="SAM" id="MobiDB-lite"/>
    </source>
</evidence>
<organism evidence="3 4">
    <name type="scientific">Mycolicibacterium sediminis</name>
    <dbReference type="NCBI Taxonomy" id="1286180"/>
    <lineage>
        <taxon>Bacteria</taxon>
        <taxon>Bacillati</taxon>
        <taxon>Actinomycetota</taxon>
        <taxon>Actinomycetes</taxon>
        <taxon>Mycobacteriales</taxon>
        <taxon>Mycobacteriaceae</taxon>
        <taxon>Mycolicibacterium</taxon>
    </lineage>
</organism>
<keyword evidence="4" id="KW-1185">Reference proteome</keyword>
<feature type="domain" description="DUF4185" evidence="2">
    <location>
        <begin position="160"/>
        <end position="477"/>
    </location>
</feature>
<dbReference type="Proteomes" id="UP000467193">
    <property type="component" value="Chromosome"/>
</dbReference>
<dbReference type="InterPro" id="IPR025442">
    <property type="entry name" value="DUF4185"/>
</dbReference>
<feature type="compositionally biased region" description="Pro residues" evidence="1">
    <location>
        <begin position="132"/>
        <end position="142"/>
    </location>
</feature>
<gene>
    <name evidence="3" type="ORF">MSEDJ_17630</name>
</gene>
<reference evidence="3 4" key="1">
    <citation type="journal article" date="2019" name="Emerg. Microbes Infect.">
        <title>Comprehensive subspecies identification of 175 nontuberculous mycobacteria species based on 7547 genomic profiles.</title>
        <authorList>
            <person name="Matsumoto Y."/>
            <person name="Kinjo T."/>
            <person name="Motooka D."/>
            <person name="Nabeya D."/>
            <person name="Jung N."/>
            <person name="Uechi K."/>
            <person name="Horii T."/>
            <person name="Iida T."/>
            <person name="Fujita J."/>
            <person name="Nakamura S."/>
        </authorList>
    </citation>
    <scope>NUCLEOTIDE SEQUENCE [LARGE SCALE GENOMIC DNA]</scope>
    <source>
        <strain evidence="3 4">JCM 17899</strain>
    </source>
</reference>
<dbReference type="RefSeq" id="WP_163796524.1">
    <property type="nucleotide sequence ID" value="NZ_AP022588.1"/>
</dbReference>